<dbReference type="EMBL" id="JBHUCM010000048">
    <property type="protein sequence ID" value="MFD1545422.1"/>
    <property type="molecule type" value="Genomic_DNA"/>
</dbReference>
<keyword evidence="2" id="KW-0472">Membrane</keyword>
<dbReference type="Proteomes" id="UP001597097">
    <property type="component" value="Unassembled WGS sequence"/>
</dbReference>
<evidence type="ECO:0000313" key="4">
    <source>
        <dbReference type="Proteomes" id="UP001597097"/>
    </source>
</evidence>
<keyword evidence="2" id="KW-0812">Transmembrane</keyword>
<evidence type="ECO:0008006" key="5">
    <source>
        <dbReference type="Google" id="ProtNLM"/>
    </source>
</evidence>
<feature type="transmembrane region" description="Helical" evidence="2">
    <location>
        <begin position="9"/>
        <end position="29"/>
    </location>
</feature>
<reference evidence="4" key="1">
    <citation type="journal article" date="2019" name="Int. J. Syst. Evol. Microbiol.">
        <title>The Global Catalogue of Microorganisms (GCM) 10K type strain sequencing project: providing services to taxonomists for standard genome sequencing and annotation.</title>
        <authorList>
            <consortium name="The Broad Institute Genomics Platform"/>
            <consortium name="The Broad Institute Genome Sequencing Center for Infectious Disease"/>
            <person name="Wu L."/>
            <person name="Ma J."/>
        </authorList>
    </citation>
    <scope>NUCLEOTIDE SEQUENCE [LARGE SCALE GENOMIC DNA]</scope>
    <source>
        <strain evidence="4">CGMCC 1.15399</strain>
    </source>
</reference>
<keyword evidence="2" id="KW-1133">Transmembrane helix</keyword>
<dbReference type="RefSeq" id="WP_219534130.1">
    <property type="nucleotide sequence ID" value="NZ_JAHKRM010000020.1"/>
</dbReference>
<evidence type="ECO:0000313" key="3">
    <source>
        <dbReference type="EMBL" id="MFD1545422.1"/>
    </source>
</evidence>
<accession>A0ABW4GVZ5</accession>
<sequence length="209" mass="22182">MAQPGDKRGVAFAAIVAVIAAVGIYLTMWPDSGDTDAGQPSAGRTTTVSPAAPSKPLATASGKPFDIYSYLPMTKEQLAAAADLAERFTAAYGTYRYDEEPSAYANRVKVFTTADFGNVLARTRTSPGTVDHDRADEIVAAGTAKMKEIRQVEQSSVVFVVTGTQQITAKSGNKQLVDDYAVTVSQMGSDWRVFDLQPADDGQDGDTQG</sequence>
<protein>
    <recommendedName>
        <fullName evidence="5">Mce-associated membrane protein</fullName>
    </recommendedName>
</protein>
<feature type="region of interest" description="Disordered" evidence="1">
    <location>
        <begin position="35"/>
        <end position="57"/>
    </location>
</feature>
<evidence type="ECO:0000256" key="2">
    <source>
        <dbReference type="SAM" id="Phobius"/>
    </source>
</evidence>
<name>A0ABW4GVZ5_9ACTN</name>
<keyword evidence="4" id="KW-1185">Reference proteome</keyword>
<proteinExistence type="predicted"/>
<evidence type="ECO:0000256" key="1">
    <source>
        <dbReference type="SAM" id="MobiDB-lite"/>
    </source>
</evidence>
<comment type="caution">
    <text evidence="3">The sequence shown here is derived from an EMBL/GenBank/DDBJ whole genome shotgun (WGS) entry which is preliminary data.</text>
</comment>
<organism evidence="3 4">
    <name type="scientific">Nonomuraea guangzhouensis</name>
    <dbReference type="NCBI Taxonomy" id="1291555"/>
    <lineage>
        <taxon>Bacteria</taxon>
        <taxon>Bacillati</taxon>
        <taxon>Actinomycetota</taxon>
        <taxon>Actinomycetes</taxon>
        <taxon>Streptosporangiales</taxon>
        <taxon>Streptosporangiaceae</taxon>
        <taxon>Nonomuraea</taxon>
    </lineage>
</organism>
<gene>
    <name evidence="3" type="ORF">ACFSJ0_50865</name>
</gene>